<protein>
    <submittedName>
        <fullName evidence="6">Putative zinc finger protein</fullName>
    </submittedName>
</protein>
<dbReference type="GO" id="GO:0008270">
    <property type="term" value="F:zinc ion binding"/>
    <property type="evidence" value="ECO:0007669"/>
    <property type="project" value="UniProtKB-KW"/>
</dbReference>
<reference evidence="8 9" key="1">
    <citation type="submission" date="2017-12" db="EMBL/GenBank/DDBJ databases">
        <authorList>
            <person name="Pombert J.-F."/>
            <person name="Haag K.L."/>
            <person name="Ebert D."/>
        </authorList>
    </citation>
    <scope>NUCLEOTIDE SEQUENCE [LARGE SCALE GENOMIC DNA]</scope>
    <source>
        <strain evidence="6">BE-OM-2</strain>
        <strain evidence="7">IL-BN-2</strain>
    </source>
</reference>
<comment type="caution">
    <text evidence="6">The sequence shown here is derived from an EMBL/GenBank/DDBJ whole genome shotgun (WGS) entry which is preliminary data.</text>
</comment>
<evidence type="ECO:0000313" key="9">
    <source>
        <dbReference type="Proteomes" id="UP000293045"/>
    </source>
</evidence>
<dbReference type="VEuPathDB" id="MicrosporidiaDB:CWI36_0031p0070"/>
<keyword evidence="3" id="KW-0862">Zinc</keyword>
<dbReference type="SMART" id="SM00154">
    <property type="entry name" value="ZnF_AN1"/>
    <property type="match status" value="1"/>
</dbReference>
<evidence type="ECO:0000259" key="5">
    <source>
        <dbReference type="PROSITE" id="PS51039"/>
    </source>
</evidence>
<evidence type="ECO:0000313" key="6">
    <source>
        <dbReference type="EMBL" id="TBU09425.1"/>
    </source>
</evidence>
<gene>
    <name evidence="6" type="ORF">CWI36_0031p0070</name>
    <name evidence="7" type="ORF">CWI39_0073p0040</name>
</gene>
<evidence type="ECO:0000256" key="1">
    <source>
        <dbReference type="ARBA" id="ARBA00022723"/>
    </source>
</evidence>
<dbReference type="Proteomes" id="UP000291404">
    <property type="component" value="Unassembled WGS sequence"/>
</dbReference>
<dbReference type="EMBL" id="PIXR01000073">
    <property type="protein sequence ID" value="TBU09430.1"/>
    <property type="molecule type" value="Genomic_DNA"/>
</dbReference>
<keyword evidence="8" id="KW-1185">Reference proteome</keyword>
<dbReference type="AlphaFoldDB" id="A0A4Q9LPH6"/>
<dbReference type="InterPro" id="IPR000058">
    <property type="entry name" value="Znf_AN1"/>
</dbReference>
<sequence length="125" mass="14711">MNKNYVDDKSEEEIVERTRKRKINTTIELQLHKKKKSSTSLILPATLVETEMVKNISENSTEMICAICKRKLRVSNNFSCRCGGMFCGRHRHFDQHSCTYDIRKDFVEKLTKENPRIIGRKLNEF</sequence>
<dbReference type="Proteomes" id="UP000293045">
    <property type="component" value="Unassembled WGS sequence"/>
</dbReference>
<dbReference type="Pfam" id="PF01428">
    <property type="entry name" value="zf-AN1"/>
    <property type="match status" value="1"/>
</dbReference>
<dbReference type="VEuPathDB" id="MicrosporidiaDB:CWI39_0073p0040"/>
<evidence type="ECO:0000256" key="4">
    <source>
        <dbReference type="PROSITE-ProRule" id="PRU00449"/>
    </source>
</evidence>
<dbReference type="PANTHER" id="PTHR10634">
    <property type="entry name" value="AN1-TYPE ZINC FINGER PROTEIN"/>
    <property type="match status" value="1"/>
</dbReference>
<evidence type="ECO:0000256" key="2">
    <source>
        <dbReference type="ARBA" id="ARBA00022771"/>
    </source>
</evidence>
<dbReference type="SUPFAM" id="SSF118310">
    <property type="entry name" value="AN1-like Zinc finger"/>
    <property type="match status" value="1"/>
</dbReference>
<keyword evidence="2 4" id="KW-0863">Zinc-finger</keyword>
<dbReference type="InterPro" id="IPR035896">
    <property type="entry name" value="AN1-like_Znf"/>
</dbReference>
<evidence type="ECO:0000313" key="7">
    <source>
        <dbReference type="EMBL" id="TBU09430.1"/>
    </source>
</evidence>
<proteinExistence type="predicted"/>
<organism evidence="6 8">
    <name type="scientific">Hamiltosporidium magnivora</name>
    <dbReference type="NCBI Taxonomy" id="148818"/>
    <lineage>
        <taxon>Eukaryota</taxon>
        <taxon>Fungi</taxon>
        <taxon>Fungi incertae sedis</taxon>
        <taxon>Microsporidia</taxon>
        <taxon>Dubosqiidae</taxon>
        <taxon>Hamiltosporidium</taxon>
    </lineage>
</organism>
<name>A0A4Q9LPH6_9MICR</name>
<dbReference type="STRING" id="148818.A0A4Q9LPH6"/>
<keyword evidence="1" id="KW-0479">Metal-binding</keyword>
<dbReference type="PROSITE" id="PS51039">
    <property type="entry name" value="ZF_AN1"/>
    <property type="match status" value="1"/>
</dbReference>
<evidence type="ECO:0000256" key="3">
    <source>
        <dbReference type="ARBA" id="ARBA00022833"/>
    </source>
</evidence>
<dbReference type="Gene3D" id="4.10.1110.10">
    <property type="entry name" value="AN1-like Zinc finger"/>
    <property type="match status" value="1"/>
</dbReference>
<evidence type="ECO:0000313" key="8">
    <source>
        <dbReference type="Proteomes" id="UP000291404"/>
    </source>
</evidence>
<dbReference type="PANTHER" id="PTHR10634:SF149">
    <property type="entry name" value="AN1-TYPE DOMAIN-CONTAINING PROTEIN-RELATED"/>
    <property type="match status" value="1"/>
</dbReference>
<accession>A0A4Q9LPH6</accession>
<dbReference type="InterPro" id="IPR050652">
    <property type="entry name" value="AN1_A20_ZnFinger"/>
</dbReference>
<feature type="domain" description="AN1-type" evidence="5">
    <location>
        <begin position="59"/>
        <end position="106"/>
    </location>
</feature>
<dbReference type="EMBL" id="PITI01000031">
    <property type="protein sequence ID" value="TBU09425.1"/>
    <property type="molecule type" value="Genomic_DNA"/>
</dbReference>